<evidence type="ECO:0000256" key="3">
    <source>
        <dbReference type="ARBA" id="ARBA00022553"/>
    </source>
</evidence>
<evidence type="ECO:0000313" key="12">
    <source>
        <dbReference type="EMBL" id="SEW27435.1"/>
    </source>
</evidence>
<dbReference type="RefSeq" id="WP_091431195.1">
    <property type="nucleotide sequence ID" value="NZ_FOJB01000001.1"/>
</dbReference>
<organism evidence="12 13">
    <name type="scientific">Aliiroseovarius sediminilitoris</name>
    <dbReference type="NCBI Taxonomy" id="1173584"/>
    <lineage>
        <taxon>Bacteria</taxon>
        <taxon>Pseudomonadati</taxon>
        <taxon>Pseudomonadota</taxon>
        <taxon>Alphaproteobacteria</taxon>
        <taxon>Rhodobacterales</taxon>
        <taxon>Paracoccaceae</taxon>
        <taxon>Aliiroseovarius</taxon>
    </lineage>
</organism>
<dbReference type="EMBL" id="FOJB01000001">
    <property type="protein sequence ID" value="SEW27435.1"/>
    <property type="molecule type" value="Genomic_DNA"/>
</dbReference>
<dbReference type="STRING" id="1173584.SAMN05444851_2634"/>
<feature type="domain" description="Alpha-D-phosphohexomutase alpha/beta/alpha" evidence="10">
    <location>
        <begin position="157"/>
        <end position="253"/>
    </location>
</feature>
<evidence type="ECO:0000256" key="6">
    <source>
        <dbReference type="ARBA" id="ARBA00023235"/>
    </source>
</evidence>
<evidence type="ECO:0000256" key="2">
    <source>
        <dbReference type="ARBA" id="ARBA00010231"/>
    </source>
</evidence>
<dbReference type="SUPFAM" id="SSF55957">
    <property type="entry name" value="Phosphoglucomutase, C-terminal domain"/>
    <property type="match status" value="1"/>
</dbReference>
<dbReference type="Proteomes" id="UP000199650">
    <property type="component" value="Unassembled WGS sequence"/>
</dbReference>
<keyword evidence="5 7" id="KW-0460">Magnesium</keyword>
<evidence type="ECO:0000259" key="8">
    <source>
        <dbReference type="Pfam" id="PF00408"/>
    </source>
</evidence>
<reference evidence="12 13" key="1">
    <citation type="submission" date="2016-10" db="EMBL/GenBank/DDBJ databases">
        <authorList>
            <person name="de Groot N.N."/>
        </authorList>
    </citation>
    <scope>NUCLEOTIDE SEQUENCE [LARGE SCALE GENOMIC DNA]</scope>
    <source>
        <strain evidence="12 13">DSM 29439</strain>
    </source>
</reference>
<evidence type="ECO:0000259" key="11">
    <source>
        <dbReference type="Pfam" id="PF02880"/>
    </source>
</evidence>
<dbReference type="PANTHER" id="PTHR43771:SF2">
    <property type="entry name" value="PHOSPHOMANNOMUTASE_PHOSPHOGLUCOMUTASE"/>
    <property type="match status" value="1"/>
</dbReference>
<dbReference type="OrthoDB" id="9803322at2"/>
<dbReference type="SUPFAM" id="SSF53738">
    <property type="entry name" value="Phosphoglucomutase, first 3 domains"/>
    <property type="match status" value="3"/>
</dbReference>
<dbReference type="AlphaFoldDB" id="A0A1I0QJQ7"/>
<proteinExistence type="inferred from homology"/>
<comment type="similarity">
    <text evidence="2 7">Belongs to the phosphohexose mutase family.</text>
</comment>
<keyword evidence="4 7" id="KW-0479">Metal-binding</keyword>
<dbReference type="InterPro" id="IPR036900">
    <property type="entry name" value="A-D-PHexomutase_C_sf"/>
</dbReference>
<accession>A0A1I0QJQ7</accession>
<dbReference type="InterPro" id="IPR005845">
    <property type="entry name" value="A-D-PHexomutase_a/b/a-II"/>
</dbReference>
<dbReference type="InterPro" id="IPR005844">
    <property type="entry name" value="A-D-PHexomutase_a/b/a-I"/>
</dbReference>
<feature type="domain" description="Alpha-D-phosphohexomutase alpha/beta/alpha" evidence="11">
    <location>
        <begin position="259"/>
        <end position="368"/>
    </location>
</feature>
<dbReference type="GO" id="GO:0016868">
    <property type="term" value="F:intramolecular phosphotransferase activity"/>
    <property type="evidence" value="ECO:0007669"/>
    <property type="project" value="InterPro"/>
</dbReference>
<dbReference type="GO" id="GO:0005975">
    <property type="term" value="P:carbohydrate metabolic process"/>
    <property type="evidence" value="ECO:0007669"/>
    <property type="project" value="InterPro"/>
</dbReference>
<feature type="domain" description="Alpha-D-phosphohexomutase alpha/beta/alpha" evidence="9">
    <location>
        <begin position="8"/>
        <end position="137"/>
    </location>
</feature>
<dbReference type="CDD" id="cd03089">
    <property type="entry name" value="PMM_PGM"/>
    <property type="match status" value="1"/>
</dbReference>
<protein>
    <submittedName>
        <fullName evidence="12">Phosphomannomutase / phosphoglucomutase</fullName>
    </submittedName>
</protein>
<feature type="domain" description="Alpha-D-phosphohexomutase C-terminal" evidence="8">
    <location>
        <begin position="382"/>
        <end position="464"/>
    </location>
</feature>
<dbReference type="GO" id="GO:0000287">
    <property type="term" value="F:magnesium ion binding"/>
    <property type="evidence" value="ECO:0007669"/>
    <property type="project" value="InterPro"/>
</dbReference>
<dbReference type="Gene3D" id="3.40.120.10">
    <property type="entry name" value="Alpha-D-Glucose-1,6-Bisphosphate, subunit A, domain 3"/>
    <property type="match status" value="3"/>
</dbReference>
<dbReference type="Pfam" id="PF02878">
    <property type="entry name" value="PGM_PMM_I"/>
    <property type="match status" value="1"/>
</dbReference>
<dbReference type="Pfam" id="PF02880">
    <property type="entry name" value="PGM_PMM_III"/>
    <property type="match status" value="1"/>
</dbReference>
<dbReference type="PANTHER" id="PTHR43771">
    <property type="entry name" value="PHOSPHOMANNOMUTASE"/>
    <property type="match status" value="1"/>
</dbReference>
<dbReference type="InterPro" id="IPR016066">
    <property type="entry name" value="A-D-PHexomutase_CS"/>
</dbReference>
<gene>
    <name evidence="12" type="ORF">SAMN05444851_2634</name>
</gene>
<dbReference type="InterPro" id="IPR005841">
    <property type="entry name" value="Alpha-D-phosphohexomutase_SF"/>
</dbReference>
<evidence type="ECO:0000259" key="9">
    <source>
        <dbReference type="Pfam" id="PF02878"/>
    </source>
</evidence>
<evidence type="ECO:0000256" key="4">
    <source>
        <dbReference type="ARBA" id="ARBA00022723"/>
    </source>
</evidence>
<dbReference type="InterPro" id="IPR005846">
    <property type="entry name" value="A-D-PHexomutase_a/b/a-III"/>
</dbReference>
<dbReference type="Pfam" id="PF02879">
    <property type="entry name" value="PGM_PMM_II"/>
    <property type="match status" value="1"/>
</dbReference>
<keyword evidence="13" id="KW-1185">Reference proteome</keyword>
<dbReference type="PRINTS" id="PR00509">
    <property type="entry name" value="PGMPMM"/>
</dbReference>
<dbReference type="Pfam" id="PF00408">
    <property type="entry name" value="PGM_PMM_IV"/>
    <property type="match status" value="1"/>
</dbReference>
<sequence>MRICPSGFREYDARWRYPEDIDLDGMTAVGMGLGTQMARRNVGRKIIVGHDHRSYSPAMKQALSDGLVQTGAQVCDIGMCLSPMAYFAQFHLDVDAAVMVTASHNPNGWTGIKVGFDRPCTHGGDEMAELRDIILGRDFVANDGGKITPVSGVSDAYLDDLVANDTITRPLRVVCATGNGTAGAFAPTLLRRLGVDVVERHCRLDHRFPHYNPNPEALEMLDDMGKAVRESRSDFGIGLDGDGDRIGIVDETGEAVFADKLGLLLARDLAVAHPDAHFLVDVKSTGLFAIDTVLSSCGATVEYCKTGHSHVKQKLRSSGALAAFEKSGHIYFGPPVGRGYDCALRAVVALCRLMDHQPGSCLSDIVAGLPSSWCSPTLSPACPDDQKYTVVERLTAVFRQMQLRGDTIAGQKIVDILTANGARVQLESGSWALVRASSNTPNLVVVCESFTSKAHLHTVFTDFDRILRQEPVIGVYDQAFAALTQP</sequence>
<dbReference type="InterPro" id="IPR016055">
    <property type="entry name" value="A-D-PHexomutase_a/b/a-I/II/III"/>
</dbReference>
<comment type="cofactor">
    <cofactor evidence="1">
        <name>Mg(2+)</name>
        <dbReference type="ChEBI" id="CHEBI:18420"/>
    </cofactor>
</comment>
<name>A0A1I0QJQ7_9RHOB</name>
<evidence type="ECO:0000256" key="1">
    <source>
        <dbReference type="ARBA" id="ARBA00001946"/>
    </source>
</evidence>
<keyword evidence="6" id="KW-0413">Isomerase</keyword>
<keyword evidence="3" id="KW-0597">Phosphoprotein</keyword>
<evidence type="ECO:0000256" key="5">
    <source>
        <dbReference type="ARBA" id="ARBA00022842"/>
    </source>
</evidence>
<dbReference type="InterPro" id="IPR005843">
    <property type="entry name" value="A-D-PHexomutase_C"/>
</dbReference>
<evidence type="ECO:0000259" key="10">
    <source>
        <dbReference type="Pfam" id="PF02879"/>
    </source>
</evidence>
<dbReference type="Gene3D" id="3.30.310.50">
    <property type="entry name" value="Alpha-D-phosphohexomutase, C-terminal domain"/>
    <property type="match status" value="1"/>
</dbReference>
<evidence type="ECO:0000313" key="13">
    <source>
        <dbReference type="Proteomes" id="UP000199650"/>
    </source>
</evidence>
<evidence type="ECO:0000256" key="7">
    <source>
        <dbReference type="RuleBase" id="RU004326"/>
    </source>
</evidence>
<dbReference type="PROSITE" id="PS00710">
    <property type="entry name" value="PGM_PMM"/>
    <property type="match status" value="1"/>
</dbReference>